<dbReference type="Pfam" id="PF13670">
    <property type="entry name" value="PepSY_2"/>
    <property type="match status" value="1"/>
</dbReference>
<dbReference type="EMBL" id="CP016634">
    <property type="protein sequence ID" value="ANY88227.1"/>
    <property type="molecule type" value="Genomic_DNA"/>
</dbReference>
<feature type="chain" id="PRO_5008536676" evidence="1">
    <location>
        <begin position="20"/>
        <end position="89"/>
    </location>
</feature>
<sequence>MRHILIATALVLASATAFAEPQCTTAERSTWQNADQFQAQLKEQGYRINKFKITKGNCYEIYGFDKDGRKVEIYHDPVSGKAVKSEIHD</sequence>
<evidence type="ECO:0000256" key="1">
    <source>
        <dbReference type="SAM" id="SignalP"/>
    </source>
</evidence>
<dbReference type="InterPro" id="IPR029068">
    <property type="entry name" value="Glyas_Bleomycin-R_OHBP_Dase"/>
</dbReference>
<proteinExistence type="predicted"/>
<gene>
    <name evidence="3" type="ORF">IEC33019_2683</name>
</gene>
<accession>A0A1B2F7L7</accession>
<dbReference type="AlphaFoldDB" id="A0A1B2F7L7"/>
<dbReference type="InterPro" id="IPR025711">
    <property type="entry name" value="PepSY"/>
</dbReference>
<keyword evidence="1" id="KW-0732">Signal</keyword>
<evidence type="ECO:0000313" key="3">
    <source>
        <dbReference type="EMBL" id="ANY88227.1"/>
    </source>
</evidence>
<name>A0A1B2F7L7_PSEPU</name>
<feature type="signal peptide" evidence="1">
    <location>
        <begin position="1"/>
        <end position="19"/>
    </location>
</feature>
<dbReference type="RefSeq" id="WP_070093338.1">
    <property type="nucleotide sequence ID" value="NZ_CP016634.1"/>
</dbReference>
<dbReference type="GO" id="GO:0051213">
    <property type="term" value="F:dioxygenase activity"/>
    <property type="evidence" value="ECO:0007669"/>
    <property type="project" value="UniProtKB-KW"/>
</dbReference>
<keyword evidence="3" id="KW-0223">Dioxygenase</keyword>
<dbReference type="SUPFAM" id="SSF54593">
    <property type="entry name" value="Glyoxalase/Bleomycin resistance protein/Dihydroxybiphenyl dioxygenase"/>
    <property type="match status" value="1"/>
</dbReference>
<organism evidence="3">
    <name type="scientific">Pseudomonas putida</name>
    <name type="common">Arthrobacter siderocapsulatus</name>
    <dbReference type="NCBI Taxonomy" id="303"/>
    <lineage>
        <taxon>Bacteria</taxon>
        <taxon>Pseudomonadati</taxon>
        <taxon>Pseudomonadota</taxon>
        <taxon>Gammaproteobacteria</taxon>
        <taxon>Pseudomonadales</taxon>
        <taxon>Pseudomonadaceae</taxon>
        <taxon>Pseudomonas</taxon>
    </lineage>
</organism>
<reference evidence="3" key="1">
    <citation type="submission" date="2016-07" db="EMBL/GenBank/DDBJ databases">
        <title>New class B carbapenemase carried by novel plasmid in Pseudomonas putida enviromental strain in eastern Amazonia.</title>
        <authorList>
            <person name="Souza C.O."/>
            <person name="Lima K.V."/>
            <person name="Brasiliense D.M."/>
            <person name="Perez-Chaparro P.J."/>
            <person name="Mamizuka E.M."/>
            <person name="Lima M.O."/>
            <person name="Lima L.N."/>
            <person name="McCulloch J.A."/>
        </authorList>
    </citation>
    <scope>NUCLEOTIDE SEQUENCE [LARGE SCALE GENOMIC DNA]</scope>
    <source>
        <strain evidence="3">IEC33019</strain>
    </source>
</reference>
<protein>
    <submittedName>
        <fullName evidence="3">Dihydroxybiphenyl dioxygenase</fullName>
    </submittedName>
</protein>
<keyword evidence="3" id="KW-0560">Oxidoreductase</keyword>
<evidence type="ECO:0000259" key="2">
    <source>
        <dbReference type="Pfam" id="PF13670"/>
    </source>
</evidence>
<feature type="domain" description="PepSY" evidence="2">
    <location>
        <begin position="4"/>
        <end position="86"/>
    </location>
</feature>